<dbReference type="GO" id="GO:0016747">
    <property type="term" value="F:acyltransferase activity, transferring groups other than amino-acyl groups"/>
    <property type="evidence" value="ECO:0007669"/>
    <property type="project" value="InterPro"/>
</dbReference>
<accession>A0A0U3KLY2</accession>
<keyword evidence="5" id="KW-1185">Reference proteome</keyword>
<organism evidence="4 5">
    <name type="scientific">Aeromicrobium erythreum</name>
    <dbReference type="NCBI Taxonomy" id="2041"/>
    <lineage>
        <taxon>Bacteria</taxon>
        <taxon>Bacillati</taxon>
        <taxon>Actinomycetota</taxon>
        <taxon>Actinomycetes</taxon>
        <taxon>Propionibacteriales</taxon>
        <taxon>Nocardioidaceae</taxon>
        <taxon>Aeromicrobium</taxon>
    </lineage>
</organism>
<evidence type="ECO:0000256" key="2">
    <source>
        <dbReference type="ARBA" id="ARBA00023315"/>
    </source>
</evidence>
<dbReference type="SUPFAM" id="SSF55729">
    <property type="entry name" value="Acyl-CoA N-acyltransferases (Nat)"/>
    <property type="match status" value="1"/>
</dbReference>
<keyword evidence="2" id="KW-0012">Acyltransferase</keyword>
<evidence type="ECO:0000313" key="4">
    <source>
        <dbReference type="EMBL" id="ALX05683.1"/>
    </source>
</evidence>
<dbReference type="Gene3D" id="3.40.630.30">
    <property type="match status" value="1"/>
</dbReference>
<dbReference type="OrthoDB" id="70840at2"/>
<dbReference type="InterPro" id="IPR000182">
    <property type="entry name" value="GNAT_dom"/>
</dbReference>
<keyword evidence="1" id="KW-0808">Transferase</keyword>
<name>A0A0U3KLY2_9ACTN</name>
<dbReference type="InterPro" id="IPR050832">
    <property type="entry name" value="Bact_Acetyltransf"/>
</dbReference>
<proteinExistence type="predicted"/>
<dbReference type="Pfam" id="PF00583">
    <property type="entry name" value="Acetyltransf_1"/>
    <property type="match status" value="1"/>
</dbReference>
<reference evidence="4 5" key="1">
    <citation type="journal article" date="1991" name="Int. J. Syst. Bacteriol.">
        <title>Description of the erythromycin-producing bacterium Arthrobacter sp. strain NRRL B-3381 as Aeromicrobium erythreum gen. nov., sp. nov.</title>
        <authorList>
            <person name="Miller E.S."/>
            <person name="Woese C.R."/>
            <person name="Brenner S."/>
        </authorList>
    </citation>
    <scope>NUCLEOTIDE SEQUENCE [LARGE SCALE GENOMIC DNA]</scope>
    <source>
        <strain evidence="4 5">AR18</strain>
    </source>
</reference>
<dbReference type="CDD" id="cd04301">
    <property type="entry name" value="NAT_SF"/>
    <property type="match status" value="1"/>
</dbReference>
<dbReference type="PANTHER" id="PTHR43877:SF2">
    <property type="entry name" value="AMINOALKYLPHOSPHONATE N-ACETYLTRANSFERASE-RELATED"/>
    <property type="match status" value="1"/>
</dbReference>
<feature type="domain" description="N-acetyltransferase" evidence="3">
    <location>
        <begin position="19"/>
        <end position="162"/>
    </location>
</feature>
<dbReference type="InterPro" id="IPR016181">
    <property type="entry name" value="Acyl_CoA_acyltransferase"/>
</dbReference>
<dbReference type="EMBL" id="CP011502">
    <property type="protein sequence ID" value="ALX05683.1"/>
    <property type="molecule type" value="Genomic_DNA"/>
</dbReference>
<dbReference type="AlphaFoldDB" id="A0A0U3KLY2"/>
<dbReference type="RefSeq" id="WP_067859846.1">
    <property type="nucleotide sequence ID" value="NZ_CP011502.1"/>
</dbReference>
<dbReference type="PATRIC" id="fig|2041.4.peg.2863"/>
<dbReference type="KEGG" id="aer:AERYTH_13730"/>
<evidence type="ECO:0000256" key="1">
    <source>
        <dbReference type="ARBA" id="ARBA00022679"/>
    </source>
</evidence>
<dbReference type="Proteomes" id="UP000067689">
    <property type="component" value="Chromosome"/>
</dbReference>
<evidence type="ECO:0000313" key="5">
    <source>
        <dbReference type="Proteomes" id="UP000067689"/>
    </source>
</evidence>
<sequence>MTAPTVSSVRLDAVDPDDPRAHAALTSYLGEVDATLADGYAPGPDDLDPYRAPTGVFLLATAGGGALDGEVLGCGALRDLGDGSAEVKRMWVDARARGTGLGRRLLAALEEHARGLGYQRVRLDTNDQLVAALALYRSAGYAEVERYNDNPHARHWFEKAFETADRDERP</sequence>
<dbReference type="STRING" id="2041.AERYTH_13730"/>
<protein>
    <recommendedName>
        <fullName evidence="3">N-acetyltransferase domain-containing protein</fullName>
    </recommendedName>
</protein>
<dbReference type="PANTHER" id="PTHR43877">
    <property type="entry name" value="AMINOALKYLPHOSPHONATE N-ACETYLTRANSFERASE-RELATED-RELATED"/>
    <property type="match status" value="1"/>
</dbReference>
<evidence type="ECO:0000259" key="3">
    <source>
        <dbReference type="PROSITE" id="PS51186"/>
    </source>
</evidence>
<dbReference type="PROSITE" id="PS51186">
    <property type="entry name" value="GNAT"/>
    <property type="match status" value="1"/>
</dbReference>
<gene>
    <name evidence="4" type="ORF">AERYTH_13730</name>
</gene>